<sequence length="138" mass="15473">MQNLFIGKGNLASSPELKILNGRNGEFQVATMRVMFARYSRNKETNEVEQTGGFWREVEIYGYKAADVAKHLRKGSRVLVIGEEHDYTGTDDGGNEVQVIKIVAEDVALQLTRIEKIIFAAPAARQSQQEPDYSEVPQ</sequence>
<dbReference type="InterPro" id="IPR000424">
    <property type="entry name" value="Primosome_PriB/ssb"/>
</dbReference>
<gene>
    <name evidence="3" type="ORF">H9646_16080</name>
</gene>
<evidence type="ECO:0000256" key="1">
    <source>
        <dbReference type="ARBA" id="ARBA00023125"/>
    </source>
</evidence>
<proteinExistence type="predicted"/>
<keyword evidence="4" id="KW-1185">Reference proteome</keyword>
<dbReference type="NCBIfam" id="NF006039">
    <property type="entry name" value="PRK08182.1"/>
    <property type="match status" value="1"/>
</dbReference>
<dbReference type="Pfam" id="PF00436">
    <property type="entry name" value="SSB"/>
    <property type="match status" value="1"/>
</dbReference>
<protein>
    <recommendedName>
        <fullName evidence="2">Single-stranded DNA-binding protein</fullName>
    </recommendedName>
</protein>
<evidence type="ECO:0000313" key="3">
    <source>
        <dbReference type="EMBL" id="MBD7961991.1"/>
    </source>
</evidence>
<accession>A0ABR8SES9</accession>
<dbReference type="Proteomes" id="UP000634919">
    <property type="component" value="Unassembled WGS sequence"/>
</dbReference>
<reference evidence="3 4" key="1">
    <citation type="submission" date="2020-08" db="EMBL/GenBank/DDBJ databases">
        <title>A Genomic Blueprint of the Chicken Gut Microbiome.</title>
        <authorList>
            <person name="Gilroy R."/>
            <person name="Ravi A."/>
            <person name="Getino M."/>
            <person name="Pursley I."/>
            <person name="Horton D.L."/>
            <person name="Alikhan N.-F."/>
            <person name="Baker D."/>
            <person name="Gharbi K."/>
            <person name="Hall N."/>
            <person name="Watson M."/>
            <person name="Adriaenssens E.M."/>
            <person name="Foster-Nyarko E."/>
            <person name="Jarju S."/>
            <person name="Secka A."/>
            <person name="Antonio M."/>
            <person name="Oren A."/>
            <person name="Chaudhuri R."/>
            <person name="La Ragione R.M."/>
            <person name="Hildebrand F."/>
            <person name="Pallen M.J."/>
        </authorList>
    </citation>
    <scope>NUCLEOTIDE SEQUENCE [LARGE SCALE GENOMIC DNA]</scope>
    <source>
        <strain evidence="3 4">Sa2CVA6</strain>
    </source>
</reference>
<evidence type="ECO:0000313" key="4">
    <source>
        <dbReference type="Proteomes" id="UP000634919"/>
    </source>
</evidence>
<evidence type="ECO:0000256" key="2">
    <source>
        <dbReference type="PIRNR" id="PIRNR002070"/>
    </source>
</evidence>
<dbReference type="CDD" id="cd04496">
    <property type="entry name" value="SSB_OBF"/>
    <property type="match status" value="1"/>
</dbReference>
<organism evidence="3 4">
    <name type="scientific">Comamonas avium</name>
    <dbReference type="NCBI Taxonomy" id="2762231"/>
    <lineage>
        <taxon>Bacteria</taxon>
        <taxon>Pseudomonadati</taxon>
        <taxon>Pseudomonadota</taxon>
        <taxon>Betaproteobacteria</taxon>
        <taxon>Burkholderiales</taxon>
        <taxon>Comamonadaceae</taxon>
        <taxon>Comamonas</taxon>
    </lineage>
</organism>
<dbReference type="RefSeq" id="WP_191724399.1">
    <property type="nucleotide sequence ID" value="NZ_JACSQK010000008.1"/>
</dbReference>
<dbReference type="EMBL" id="JACSQK010000008">
    <property type="protein sequence ID" value="MBD7961991.1"/>
    <property type="molecule type" value="Genomic_DNA"/>
</dbReference>
<name>A0ABR8SES9_9BURK</name>
<dbReference type="GO" id="GO:0003677">
    <property type="term" value="F:DNA binding"/>
    <property type="evidence" value="ECO:0007669"/>
    <property type="project" value="UniProtKB-KW"/>
</dbReference>
<dbReference type="Gene3D" id="2.40.50.140">
    <property type="entry name" value="Nucleic acid-binding proteins"/>
    <property type="match status" value="1"/>
</dbReference>
<dbReference type="InterPro" id="IPR011344">
    <property type="entry name" value="ssDNA-bd"/>
</dbReference>
<dbReference type="SUPFAM" id="SSF50249">
    <property type="entry name" value="Nucleic acid-binding proteins"/>
    <property type="match status" value="1"/>
</dbReference>
<keyword evidence="1 2" id="KW-0238">DNA-binding</keyword>
<dbReference type="PIRSF" id="PIRSF002070">
    <property type="entry name" value="SSB"/>
    <property type="match status" value="1"/>
</dbReference>
<dbReference type="InterPro" id="IPR012340">
    <property type="entry name" value="NA-bd_OB-fold"/>
</dbReference>
<comment type="caution">
    <text evidence="3">The sequence shown here is derived from an EMBL/GenBank/DDBJ whole genome shotgun (WGS) entry which is preliminary data.</text>
</comment>
<dbReference type="PROSITE" id="PS50935">
    <property type="entry name" value="SSB"/>
    <property type="match status" value="1"/>
</dbReference>